<evidence type="ECO:0000313" key="3">
    <source>
        <dbReference type="EMBL" id="MFD0689323.1"/>
    </source>
</evidence>
<dbReference type="InterPro" id="IPR013658">
    <property type="entry name" value="SGL"/>
</dbReference>
<accession>A0ABW2XV21</accession>
<dbReference type="PANTHER" id="PTHR10907:SF47">
    <property type="entry name" value="REGUCALCIN"/>
    <property type="match status" value="1"/>
</dbReference>
<comment type="similarity">
    <text evidence="1">Belongs to the SMP-30/CGR1 family.</text>
</comment>
<dbReference type="GO" id="GO:0016787">
    <property type="term" value="F:hydrolase activity"/>
    <property type="evidence" value="ECO:0007669"/>
    <property type="project" value="UniProtKB-KW"/>
</dbReference>
<dbReference type="InterPro" id="IPR005511">
    <property type="entry name" value="SMP-30"/>
</dbReference>
<comment type="caution">
    <text evidence="3">The sequence shown here is derived from an EMBL/GenBank/DDBJ whole genome shotgun (WGS) entry which is preliminary data.</text>
</comment>
<evidence type="ECO:0000256" key="1">
    <source>
        <dbReference type="ARBA" id="ARBA00008853"/>
    </source>
</evidence>
<sequence>MSGGAEVAERGPAALGESPVWDAAAGRLLWVDVLGCEVRAHDPSGGSGAVLVRTAQHVGAVRPRAGGGLVANLRDGAGLYDRDGAFRWLAEWPEDGCRGNDAAVAPDGAFWAGTMRYDEAHGGGRLRRVTADGAVGTVLDRVTVSNGVAWSPDGRLVYYVDTPTGRVDVLNAGGASGGRPFSRRPFASVPPPGLPDGLTVDADGCVWVALWGGGRVLRFTPSGTLDRVVEIPARQTTACAFGGPGLRDLYVTTATTGAPPDDALAGALFVVPDAGAGLPSPAFPG</sequence>
<gene>
    <name evidence="3" type="ORF">ACFQZM_32895</name>
</gene>
<evidence type="ECO:0000259" key="2">
    <source>
        <dbReference type="Pfam" id="PF08450"/>
    </source>
</evidence>
<proteinExistence type="inferred from homology"/>
<reference evidence="4" key="1">
    <citation type="journal article" date="2019" name="Int. J. Syst. Evol. Microbiol.">
        <title>The Global Catalogue of Microorganisms (GCM) 10K type strain sequencing project: providing services to taxonomists for standard genome sequencing and annotation.</title>
        <authorList>
            <consortium name="The Broad Institute Genomics Platform"/>
            <consortium name="The Broad Institute Genome Sequencing Center for Infectious Disease"/>
            <person name="Wu L."/>
            <person name="Ma J."/>
        </authorList>
    </citation>
    <scope>NUCLEOTIDE SEQUENCE [LARGE SCALE GENOMIC DNA]</scope>
    <source>
        <strain evidence="4">JCM 9371</strain>
    </source>
</reference>
<dbReference type="InterPro" id="IPR011042">
    <property type="entry name" value="6-blade_b-propeller_TolB-like"/>
</dbReference>
<evidence type="ECO:0000313" key="4">
    <source>
        <dbReference type="Proteomes" id="UP001597063"/>
    </source>
</evidence>
<keyword evidence="3" id="KW-0378">Hydrolase</keyword>
<dbReference type="EMBL" id="JBHTGP010000017">
    <property type="protein sequence ID" value="MFD0689323.1"/>
    <property type="molecule type" value="Genomic_DNA"/>
</dbReference>
<dbReference type="EC" id="3.1.1.99" evidence="3"/>
<dbReference type="PRINTS" id="PR01790">
    <property type="entry name" value="SMP30FAMILY"/>
</dbReference>
<feature type="domain" description="SMP-30/Gluconolactonase/LRE-like region" evidence="2">
    <location>
        <begin position="15"/>
        <end position="255"/>
    </location>
</feature>
<dbReference type="RefSeq" id="WP_131760856.1">
    <property type="nucleotide sequence ID" value="NZ_CAACUY010000133.1"/>
</dbReference>
<dbReference type="SUPFAM" id="SSF63829">
    <property type="entry name" value="Calcium-dependent phosphotriesterase"/>
    <property type="match status" value="1"/>
</dbReference>
<protein>
    <submittedName>
        <fullName evidence="3">SMP-30/gluconolactonase/LRE family protein</fullName>
        <ecNumber evidence="3">3.1.1.99</ecNumber>
    </submittedName>
</protein>
<dbReference type="PANTHER" id="PTHR10907">
    <property type="entry name" value="REGUCALCIN"/>
    <property type="match status" value="1"/>
</dbReference>
<organism evidence="3 4">
    <name type="scientific">Actinomadura fibrosa</name>
    <dbReference type="NCBI Taxonomy" id="111802"/>
    <lineage>
        <taxon>Bacteria</taxon>
        <taxon>Bacillati</taxon>
        <taxon>Actinomycetota</taxon>
        <taxon>Actinomycetes</taxon>
        <taxon>Streptosporangiales</taxon>
        <taxon>Thermomonosporaceae</taxon>
        <taxon>Actinomadura</taxon>
    </lineage>
</organism>
<keyword evidence="4" id="KW-1185">Reference proteome</keyword>
<name>A0ABW2XV21_9ACTN</name>
<dbReference type="Pfam" id="PF08450">
    <property type="entry name" value="SGL"/>
    <property type="match status" value="1"/>
</dbReference>
<dbReference type="Proteomes" id="UP001597063">
    <property type="component" value="Unassembled WGS sequence"/>
</dbReference>
<dbReference type="Gene3D" id="2.120.10.30">
    <property type="entry name" value="TolB, C-terminal domain"/>
    <property type="match status" value="1"/>
</dbReference>